<dbReference type="GO" id="GO:0070651">
    <property type="term" value="P:nonfunctional rRNA decay"/>
    <property type="evidence" value="ECO:0007669"/>
    <property type="project" value="TreeGrafter"/>
</dbReference>
<evidence type="ECO:0000256" key="1">
    <source>
        <dbReference type="ARBA" id="ARBA00001968"/>
    </source>
</evidence>
<dbReference type="SMART" id="SM01194">
    <property type="entry name" value="eRF1_1"/>
    <property type="match status" value="1"/>
</dbReference>
<reference evidence="8" key="1">
    <citation type="journal article" date="2021" name="Sci. Adv.">
        <title>The American lobster genome reveals insights on longevity, neural, and immune adaptations.</title>
        <authorList>
            <person name="Polinski J.M."/>
            <person name="Zimin A.V."/>
            <person name="Clark K.F."/>
            <person name="Kohn A.B."/>
            <person name="Sadowski N."/>
            <person name="Timp W."/>
            <person name="Ptitsyn A."/>
            <person name="Khanna P."/>
            <person name="Romanova D.Y."/>
            <person name="Williams P."/>
            <person name="Greenwood S.J."/>
            <person name="Moroz L.L."/>
            <person name="Walt D.R."/>
            <person name="Bodnar A.G."/>
        </authorList>
    </citation>
    <scope>NUCLEOTIDE SEQUENCE</scope>
    <source>
        <strain evidence="8">GMGI-L3</strain>
    </source>
</reference>
<dbReference type="FunFam" id="3.30.420.60:FF:000002">
    <property type="entry name" value="Protein pelota homolog"/>
    <property type="match status" value="1"/>
</dbReference>
<dbReference type="GO" id="GO:0070481">
    <property type="term" value="P:nuclear-transcribed mRNA catabolic process, non-stop decay"/>
    <property type="evidence" value="ECO:0007669"/>
    <property type="project" value="InterPro"/>
</dbReference>
<dbReference type="GO" id="GO:0005737">
    <property type="term" value="C:cytoplasm"/>
    <property type="evidence" value="ECO:0007669"/>
    <property type="project" value="UniProtKB-SubCell"/>
</dbReference>
<keyword evidence="9" id="KW-1185">Reference proteome</keyword>
<dbReference type="AlphaFoldDB" id="A0A8J5JHC5"/>
<dbReference type="GO" id="GO:0071025">
    <property type="term" value="P:RNA surveillance"/>
    <property type="evidence" value="ECO:0007669"/>
    <property type="project" value="InterPro"/>
</dbReference>
<accession>A0A8J5JHC5</accession>
<dbReference type="InterPro" id="IPR005141">
    <property type="entry name" value="eRF1_2"/>
</dbReference>
<comment type="subcellular location">
    <subcellularLocation>
        <location evidence="2 6">Cytoplasm</location>
    </subcellularLocation>
</comment>
<dbReference type="GO" id="GO:0046872">
    <property type="term" value="F:metal ion binding"/>
    <property type="evidence" value="ECO:0007669"/>
    <property type="project" value="UniProtKB-KW"/>
</dbReference>
<evidence type="ECO:0000256" key="4">
    <source>
        <dbReference type="ARBA" id="ARBA00022490"/>
    </source>
</evidence>
<dbReference type="GO" id="GO:0032790">
    <property type="term" value="P:ribosome disassembly"/>
    <property type="evidence" value="ECO:0007669"/>
    <property type="project" value="TreeGrafter"/>
</dbReference>
<dbReference type="Proteomes" id="UP000747542">
    <property type="component" value="Unassembled WGS sequence"/>
</dbReference>
<comment type="similarity">
    <text evidence="3 6">Belongs to the eukaryotic release factor 1 family. Pelota subfamily.</text>
</comment>
<dbReference type="PANTHER" id="PTHR10853">
    <property type="entry name" value="PELOTA"/>
    <property type="match status" value="1"/>
</dbReference>
<dbReference type="InterPro" id="IPR005140">
    <property type="entry name" value="eRF1_Pelota-like_N"/>
</dbReference>
<dbReference type="NCBIfam" id="TIGR00111">
    <property type="entry name" value="pelota"/>
    <property type="match status" value="1"/>
</dbReference>
<dbReference type="GO" id="GO:0070966">
    <property type="term" value="P:nuclear-transcribed mRNA catabolic process, no-go decay"/>
    <property type="evidence" value="ECO:0007669"/>
    <property type="project" value="InterPro"/>
</dbReference>
<sequence>MKLIHKEIDRDGRGKMVLVPDEGEDMWHTYNIMTEGDRLRATTIRKVQQESATGSSTSSRVRTTITIRVEAITFDTGACMLRVKGRNVEENQYIKMGAYHTVDLEPNRKFTLFKEQWDSVTLERVENACDPAKHADLAAVVMQDGLAFVCLITSAMTVDRAKIDVNIPKKGKADDTQRKKAVAKFFDLVMASILRHLNFEIVKAVLIASPGFVKDQFFEYLMRNAVQTDNKLLLENKNKFVLVHSSSGFRHSLREVLEDPTVTARLADTKAAGETKALQQFMTMLGTDPDRAYYGIKHVERANDSLAIETLLVSDSLFRSQDLDERRRYVRLVDNVKENGGDVKIFSSLHVSGEQLDQMTGVAAILRFPMPEIEEEDHALDSDEE</sequence>
<keyword evidence="4 6" id="KW-0963">Cytoplasm</keyword>
<dbReference type="Pfam" id="PF26356">
    <property type="entry name" value="Pelota_N"/>
    <property type="match status" value="1"/>
</dbReference>
<organism evidence="8 9">
    <name type="scientific">Homarus americanus</name>
    <name type="common">American lobster</name>
    <dbReference type="NCBI Taxonomy" id="6706"/>
    <lineage>
        <taxon>Eukaryota</taxon>
        <taxon>Metazoa</taxon>
        <taxon>Ecdysozoa</taxon>
        <taxon>Arthropoda</taxon>
        <taxon>Crustacea</taxon>
        <taxon>Multicrustacea</taxon>
        <taxon>Malacostraca</taxon>
        <taxon>Eumalacostraca</taxon>
        <taxon>Eucarida</taxon>
        <taxon>Decapoda</taxon>
        <taxon>Pleocyemata</taxon>
        <taxon>Astacidea</taxon>
        <taxon>Nephropoidea</taxon>
        <taxon>Nephropidae</taxon>
        <taxon>Homarus</taxon>
    </lineage>
</organism>
<gene>
    <name evidence="8" type="primary">Pelo-L</name>
    <name evidence="8" type="ORF">Hamer_G018742</name>
</gene>
<dbReference type="FunFam" id="2.30.30.870:FF:000001">
    <property type="entry name" value="Protein pelota homolog"/>
    <property type="match status" value="1"/>
</dbReference>
<feature type="domain" description="eRF1/Pelota-like N-terminal" evidence="7">
    <location>
        <begin position="1"/>
        <end position="130"/>
    </location>
</feature>
<dbReference type="InterPro" id="IPR004405">
    <property type="entry name" value="TF_pelota"/>
</dbReference>
<evidence type="ECO:0000256" key="3">
    <source>
        <dbReference type="ARBA" id="ARBA00009504"/>
    </source>
</evidence>
<evidence type="ECO:0000259" key="7">
    <source>
        <dbReference type="SMART" id="SM01194"/>
    </source>
</evidence>
<dbReference type="InterPro" id="IPR058547">
    <property type="entry name" value="Pelota_N"/>
</dbReference>
<evidence type="ECO:0000256" key="6">
    <source>
        <dbReference type="RuleBase" id="RU362019"/>
    </source>
</evidence>
<protein>
    <recommendedName>
        <fullName evidence="6">Protein pelota homolog</fullName>
    </recommendedName>
</protein>
<dbReference type="PANTHER" id="PTHR10853:SF0">
    <property type="entry name" value="PROTEIN PELOTA HOMOLOG"/>
    <property type="match status" value="1"/>
</dbReference>
<dbReference type="OrthoDB" id="10249111at2759"/>
<dbReference type="Pfam" id="PF03464">
    <property type="entry name" value="eRF1_2"/>
    <property type="match status" value="1"/>
</dbReference>
<dbReference type="InterPro" id="IPR005142">
    <property type="entry name" value="eRF1_3"/>
</dbReference>
<evidence type="ECO:0000313" key="8">
    <source>
        <dbReference type="EMBL" id="KAG7157680.1"/>
    </source>
</evidence>
<evidence type="ECO:0000256" key="5">
    <source>
        <dbReference type="ARBA" id="ARBA00022723"/>
    </source>
</evidence>
<evidence type="ECO:0000313" key="9">
    <source>
        <dbReference type="Proteomes" id="UP000747542"/>
    </source>
</evidence>
<comment type="caution">
    <text evidence="8">The sequence shown here is derived from an EMBL/GenBank/DDBJ whole genome shotgun (WGS) entry which is preliminary data.</text>
</comment>
<dbReference type="EMBL" id="JAHLQT010036987">
    <property type="protein sequence ID" value="KAG7157680.1"/>
    <property type="molecule type" value="Genomic_DNA"/>
</dbReference>
<proteinExistence type="inferred from homology"/>
<dbReference type="FunFam" id="3.30.1330.30:FF:000008">
    <property type="entry name" value="Protein pelota homolog"/>
    <property type="match status" value="1"/>
</dbReference>
<keyword evidence="5 6" id="KW-0479">Metal-binding</keyword>
<evidence type="ECO:0000256" key="2">
    <source>
        <dbReference type="ARBA" id="ARBA00004496"/>
    </source>
</evidence>
<name>A0A8J5JHC5_HOMAM</name>
<comment type="cofactor">
    <cofactor evidence="1 6">
        <name>a divalent metal cation</name>
        <dbReference type="ChEBI" id="CHEBI:60240"/>
    </cofactor>
</comment>
<comment type="function">
    <text evidence="6">Component of the Pelota-HBS1L complex, a complex that recognizes stalled ribosomes and triggers the No-Go Decay (NGD) pathway. In the Pelota-HBS1L complex, pelo recognizes ribosomes stalled at the 3' end of an mRNA and engages stalled ribosomes by destabilizing mRNA in the mRNA channel.</text>
</comment>
<dbReference type="Pfam" id="PF03465">
    <property type="entry name" value="eRF1_3"/>
    <property type="match status" value="1"/>
</dbReference>